<feature type="region of interest" description="Disordered" evidence="1">
    <location>
        <begin position="243"/>
        <end position="262"/>
    </location>
</feature>
<dbReference type="EMBL" id="AZGZ01000006">
    <property type="protein sequence ID" value="KZZ94436.1"/>
    <property type="molecule type" value="Genomic_DNA"/>
</dbReference>
<dbReference type="VEuPathDB" id="FungiDB:AAP_01736"/>
<feature type="region of interest" description="Disordered" evidence="1">
    <location>
        <begin position="192"/>
        <end position="212"/>
    </location>
</feature>
<comment type="caution">
    <text evidence="3">The sequence shown here is derived from an EMBL/GenBank/DDBJ whole genome shotgun (WGS) entry which is preliminary data.</text>
</comment>
<protein>
    <submittedName>
        <fullName evidence="3">Uncharacterized protein</fullName>
    </submittedName>
</protein>
<dbReference type="AlphaFoldDB" id="A0A168AW49"/>
<dbReference type="OrthoDB" id="5576763at2759"/>
<feature type="chain" id="PRO_5007895473" evidence="2">
    <location>
        <begin position="17"/>
        <end position="262"/>
    </location>
</feature>
<proteinExistence type="predicted"/>
<reference evidence="3 4" key="1">
    <citation type="journal article" date="2016" name="Genome Biol. Evol.">
        <title>Divergent and convergent evolution of fungal pathogenicity.</title>
        <authorList>
            <person name="Shang Y."/>
            <person name="Xiao G."/>
            <person name="Zheng P."/>
            <person name="Cen K."/>
            <person name="Zhan S."/>
            <person name="Wang C."/>
        </authorList>
    </citation>
    <scope>NUCLEOTIDE SEQUENCE [LARGE SCALE GENOMIC DNA]</scope>
    <source>
        <strain evidence="3 4">ARSEF 7405</strain>
    </source>
</reference>
<keyword evidence="2" id="KW-0732">Signal</keyword>
<feature type="signal peptide" evidence="2">
    <location>
        <begin position="1"/>
        <end position="16"/>
    </location>
</feature>
<sequence length="262" mass="28618">MKTSTFLPFLPALASANVGVYWFLNDNSPKDGFTEINFPMNVSDTPRETNYYFAQQFGFDNASMGYTGLQPRADKNGAQYIRAVFSSFEDNATSTDEQCSSGADGGGGVSCGIELYAPYNHPYVLNVKKEKGSRKWKGTLVDEKLGNTTHIGSYTMPDFAGNIKDSYLGFVEYYAGSTERNDNCDLPVTSVTFGKPSSPNKNEEGKTSHGKLNGPYAYGPCTKIVPFKKEKSGDGGWYIKYGGGGGKKGSGKQDKRHEHFHA</sequence>
<gene>
    <name evidence="3" type="ORF">AAP_01736</name>
</gene>
<keyword evidence="4" id="KW-1185">Reference proteome</keyword>
<evidence type="ECO:0000313" key="4">
    <source>
        <dbReference type="Proteomes" id="UP000242877"/>
    </source>
</evidence>
<evidence type="ECO:0000256" key="2">
    <source>
        <dbReference type="SAM" id="SignalP"/>
    </source>
</evidence>
<name>A0A168AW49_9EURO</name>
<feature type="compositionally biased region" description="Basic and acidic residues" evidence="1">
    <location>
        <begin position="251"/>
        <end position="262"/>
    </location>
</feature>
<accession>A0A168AW49</accession>
<organism evidence="3 4">
    <name type="scientific">Ascosphaera apis ARSEF 7405</name>
    <dbReference type="NCBI Taxonomy" id="392613"/>
    <lineage>
        <taxon>Eukaryota</taxon>
        <taxon>Fungi</taxon>
        <taxon>Dikarya</taxon>
        <taxon>Ascomycota</taxon>
        <taxon>Pezizomycotina</taxon>
        <taxon>Eurotiomycetes</taxon>
        <taxon>Eurotiomycetidae</taxon>
        <taxon>Onygenales</taxon>
        <taxon>Ascosphaeraceae</taxon>
        <taxon>Ascosphaera</taxon>
    </lineage>
</organism>
<evidence type="ECO:0000313" key="3">
    <source>
        <dbReference type="EMBL" id="KZZ94436.1"/>
    </source>
</evidence>
<dbReference type="Proteomes" id="UP000242877">
    <property type="component" value="Unassembled WGS sequence"/>
</dbReference>
<evidence type="ECO:0000256" key="1">
    <source>
        <dbReference type="SAM" id="MobiDB-lite"/>
    </source>
</evidence>